<dbReference type="Pfam" id="PF14622">
    <property type="entry name" value="Ribonucleas_3_3"/>
    <property type="match status" value="1"/>
</dbReference>
<evidence type="ECO:0000313" key="2">
    <source>
        <dbReference type="EMBL" id="KAK6527409.1"/>
    </source>
</evidence>
<dbReference type="SMART" id="SM00535">
    <property type="entry name" value="RIBOc"/>
    <property type="match status" value="1"/>
</dbReference>
<organism evidence="2 3">
    <name type="scientific">Orbilia ellipsospora</name>
    <dbReference type="NCBI Taxonomy" id="2528407"/>
    <lineage>
        <taxon>Eukaryota</taxon>
        <taxon>Fungi</taxon>
        <taxon>Dikarya</taxon>
        <taxon>Ascomycota</taxon>
        <taxon>Pezizomycotina</taxon>
        <taxon>Orbiliomycetes</taxon>
        <taxon>Orbiliales</taxon>
        <taxon>Orbiliaceae</taxon>
        <taxon>Orbilia</taxon>
    </lineage>
</organism>
<protein>
    <recommendedName>
        <fullName evidence="1">RNase III domain-containing protein</fullName>
    </recommendedName>
</protein>
<dbReference type="SUPFAM" id="SSF69065">
    <property type="entry name" value="RNase III domain-like"/>
    <property type="match status" value="1"/>
</dbReference>
<accession>A0AAV9WVA3</accession>
<dbReference type="InterPro" id="IPR036389">
    <property type="entry name" value="RNase_III_sf"/>
</dbReference>
<dbReference type="CDD" id="cd00593">
    <property type="entry name" value="RIBOc"/>
    <property type="match status" value="1"/>
</dbReference>
<dbReference type="EMBL" id="JAVHJO010000015">
    <property type="protein sequence ID" value="KAK6527409.1"/>
    <property type="molecule type" value="Genomic_DNA"/>
</dbReference>
<dbReference type="AlphaFoldDB" id="A0AAV9WVA3"/>
<reference evidence="2 3" key="1">
    <citation type="submission" date="2019-10" db="EMBL/GenBank/DDBJ databases">
        <authorList>
            <person name="Palmer J.M."/>
        </authorList>
    </citation>
    <scope>NUCLEOTIDE SEQUENCE [LARGE SCALE GENOMIC DNA]</scope>
    <source>
        <strain evidence="2 3">TWF694</strain>
    </source>
</reference>
<evidence type="ECO:0000313" key="3">
    <source>
        <dbReference type="Proteomes" id="UP001365542"/>
    </source>
</evidence>
<dbReference type="Proteomes" id="UP001365542">
    <property type="component" value="Unassembled WGS sequence"/>
</dbReference>
<dbReference type="PROSITE" id="PS50142">
    <property type="entry name" value="RNASE_3_2"/>
    <property type="match status" value="1"/>
</dbReference>
<dbReference type="InterPro" id="IPR000999">
    <property type="entry name" value="RNase_III_dom"/>
</dbReference>
<dbReference type="GO" id="GO:0004525">
    <property type="term" value="F:ribonuclease III activity"/>
    <property type="evidence" value="ECO:0007669"/>
    <property type="project" value="InterPro"/>
</dbReference>
<sequence length="151" mass="16918">MVNQVKIQSLMEYKFNNDSLLTEALEAAGRANYTETISGMDGNKRLALLGDALLQLVYLDRWYPSGRDREYASDELQKFTCNKNLQKCAEELTITSEILPNAAQQPLERVPKTTAASTMEALLGAVWLDSNKDFEQVKKAAVNLEILEDIS</sequence>
<keyword evidence="3" id="KW-1185">Reference proteome</keyword>
<dbReference type="Gene3D" id="1.10.1520.10">
    <property type="entry name" value="Ribonuclease III domain"/>
    <property type="match status" value="1"/>
</dbReference>
<evidence type="ECO:0000259" key="1">
    <source>
        <dbReference type="PROSITE" id="PS50142"/>
    </source>
</evidence>
<comment type="caution">
    <text evidence="2">The sequence shown here is derived from an EMBL/GenBank/DDBJ whole genome shotgun (WGS) entry which is preliminary data.</text>
</comment>
<dbReference type="GO" id="GO:0006396">
    <property type="term" value="P:RNA processing"/>
    <property type="evidence" value="ECO:0007669"/>
    <property type="project" value="InterPro"/>
</dbReference>
<gene>
    <name evidence="2" type="ORF">TWF694_004398</name>
</gene>
<proteinExistence type="predicted"/>
<feature type="domain" description="RNase III" evidence="1">
    <location>
        <begin position="4"/>
        <end position="131"/>
    </location>
</feature>
<name>A0AAV9WVA3_9PEZI</name>